<proteinExistence type="predicted"/>
<feature type="compositionally biased region" description="Basic and acidic residues" evidence="1">
    <location>
        <begin position="89"/>
        <end position="102"/>
    </location>
</feature>
<accession>A0A9N9MFK5</accession>
<keyword evidence="3" id="KW-1185">Reference proteome</keyword>
<evidence type="ECO:0000313" key="3">
    <source>
        <dbReference type="Proteomes" id="UP001152799"/>
    </source>
</evidence>
<evidence type="ECO:0000313" key="2">
    <source>
        <dbReference type="EMBL" id="CAG9761579.1"/>
    </source>
</evidence>
<sequence>MAQFVTHIQPTLVEASHHHIPHPHLHHHKEHQDYYKDHHEKHEKHHKEGAEGSKDHHGKEKHGTKVQLSKIGHSPQHYPVLPATPSHHHHDEHVDHEHKRDSGQYLDSHGIPHTYQLHFIDSQGIHRDFHGHVEDNYVEKEEVFVRKAVPEDRSPYEKSPIRDEKRPVPPQFIHLHTVHGTTENKHQTVSRYLDFLYGVSYY</sequence>
<dbReference type="Proteomes" id="UP001152799">
    <property type="component" value="Chromosome 10"/>
</dbReference>
<dbReference type="AlphaFoldDB" id="A0A9N9MFK5"/>
<feature type="compositionally biased region" description="Basic and acidic residues" evidence="1">
    <location>
        <begin position="30"/>
        <end position="63"/>
    </location>
</feature>
<reference evidence="2" key="1">
    <citation type="submission" date="2022-01" db="EMBL/GenBank/DDBJ databases">
        <authorList>
            <person name="King R."/>
        </authorList>
    </citation>
    <scope>NUCLEOTIDE SEQUENCE</scope>
</reference>
<gene>
    <name evidence="2" type="ORF">CEUTPL_LOCUS2279</name>
</gene>
<evidence type="ECO:0000256" key="1">
    <source>
        <dbReference type="SAM" id="MobiDB-lite"/>
    </source>
</evidence>
<dbReference type="EMBL" id="OU892286">
    <property type="protein sequence ID" value="CAG9761579.1"/>
    <property type="molecule type" value="Genomic_DNA"/>
</dbReference>
<name>A0A9N9MFK5_9CUCU</name>
<organism evidence="2 3">
    <name type="scientific">Ceutorhynchus assimilis</name>
    <name type="common">cabbage seed weevil</name>
    <dbReference type="NCBI Taxonomy" id="467358"/>
    <lineage>
        <taxon>Eukaryota</taxon>
        <taxon>Metazoa</taxon>
        <taxon>Ecdysozoa</taxon>
        <taxon>Arthropoda</taxon>
        <taxon>Hexapoda</taxon>
        <taxon>Insecta</taxon>
        <taxon>Pterygota</taxon>
        <taxon>Neoptera</taxon>
        <taxon>Endopterygota</taxon>
        <taxon>Coleoptera</taxon>
        <taxon>Polyphaga</taxon>
        <taxon>Cucujiformia</taxon>
        <taxon>Curculionidae</taxon>
        <taxon>Ceutorhynchinae</taxon>
        <taxon>Ceutorhynchus</taxon>
    </lineage>
</organism>
<feature type="region of interest" description="Disordered" evidence="1">
    <location>
        <begin position="21"/>
        <end position="104"/>
    </location>
</feature>
<protein>
    <submittedName>
        <fullName evidence="2">Uncharacterized protein</fullName>
    </submittedName>
</protein>
<dbReference type="OrthoDB" id="6781399at2759"/>